<keyword evidence="1" id="KW-1133">Transmembrane helix</keyword>
<keyword evidence="1" id="KW-0812">Transmembrane</keyword>
<keyword evidence="3" id="KW-1185">Reference proteome</keyword>
<sequence>MNRRRLRPLYLAGIALNVVAFAYAVTNGTWLYAGAFAFVAAYLVVRLRMLSAER</sequence>
<feature type="transmembrane region" description="Helical" evidence="1">
    <location>
        <begin position="30"/>
        <end position="49"/>
    </location>
</feature>
<dbReference type="OrthoDB" id="192846at2157"/>
<dbReference type="RefSeq" id="WP_175480145.1">
    <property type="nucleotide sequence ID" value="NZ_FOFD01000003.1"/>
</dbReference>
<evidence type="ECO:0000313" key="3">
    <source>
        <dbReference type="Proteomes" id="UP000199114"/>
    </source>
</evidence>
<organism evidence="2 3">
    <name type="scientific">Natrinema salaciae</name>
    <dbReference type="NCBI Taxonomy" id="1186196"/>
    <lineage>
        <taxon>Archaea</taxon>
        <taxon>Methanobacteriati</taxon>
        <taxon>Methanobacteriota</taxon>
        <taxon>Stenosarchaea group</taxon>
        <taxon>Halobacteria</taxon>
        <taxon>Halobacteriales</taxon>
        <taxon>Natrialbaceae</taxon>
        <taxon>Natrinema</taxon>
    </lineage>
</organism>
<keyword evidence="1" id="KW-0472">Membrane</keyword>
<reference evidence="3" key="1">
    <citation type="submission" date="2016-10" db="EMBL/GenBank/DDBJ databases">
        <authorList>
            <person name="Varghese N."/>
            <person name="Submissions S."/>
        </authorList>
    </citation>
    <scope>NUCLEOTIDE SEQUENCE [LARGE SCALE GENOMIC DNA]</scope>
    <source>
        <strain evidence="3">DSM 25055</strain>
    </source>
</reference>
<dbReference type="AlphaFoldDB" id="A0A1H9KAT2"/>
<dbReference type="Proteomes" id="UP000199114">
    <property type="component" value="Unassembled WGS sequence"/>
</dbReference>
<name>A0A1H9KAT2_9EURY</name>
<proteinExistence type="predicted"/>
<gene>
    <name evidence="2" type="ORF">SAMN04489841_2855</name>
</gene>
<feature type="transmembrane region" description="Helical" evidence="1">
    <location>
        <begin position="7"/>
        <end position="24"/>
    </location>
</feature>
<protein>
    <submittedName>
        <fullName evidence="2">Uncharacterized protein</fullName>
    </submittedName>
</protein>
<dbReference type="EMBL" id="FOFD01000003">
    <property type="protein sequence ID" value="SEQ96037.1"/>
    <property type="molecule type" value="Genomic_DNA"/>
</dbReference>
<evidence type="ECO:0000256" key="1">
    <source>
        <dbReference type="SAM" id="Phobius"/>
    </source>
</evidence>
<accession>A0A1H9KAT2</accession>
<dbReference type="STRING" id="1186196.SAMN04489841_2855"/>
<evidence type="ECO:0000313" key="2">
    <source>
        <dbReference type="EMBL" id="SEQ96037.1"/>
    </source>
</evidence>